<dbReference type="AlphaFoldDB" id="A0A172Z1I7"/>
<dbReference type="Pfam" id="PF00196">
    <property type="entry name" value="GerE"/>
    <property type="match status" value="1"/>
</dbReference>
<dbReference type="CDD" id="cd17535">
    <property type="entry name" value="REC_NarL-like"/>
    <property type="match status" value="1"/>
</dbReference>
<dbReference type="InterPro" id="IPR000792">
    <property type="entry name" value="Tscrpt_reg_LuxR_C"/>
</dbReference>
<evidence type="ECO:0000256" key="2">
    <source>
        <dbReference type="ARBA" id="ARBA00023012"/>
    </source>
</evidence>
<dbReference type="GO" id="GO:0003677">
    <property type="term" value="F:DNA binding"/>
    <property type="evidence" value="ECO:0007669"/>
    <property type="project" value="UniProtKB-KW"/>
</dbReference>
<dbReference type="PROSITE" id="PS00622">
    <property type="entry name" value="HTH_LUXR_1"/>
    <property type="match status" value="1"/>
</dbReference>
<dbReference type="InterPro" id="IPR001789">
    <property type="entry name" value="Sig_transdc_resp-reg_receiver"/>
</dbReference>
<evidence type="ECO:0000256" key="3">
    <source>
        <dbReference type="ARBA" id="ARBA00023015"/>
    </source>
</evidence>
<dbReference type="InterPro" id="IPR011006">
    <property type="entry name" value="CheY-like_superfamily"/>
</dbReference>
<sequence>MADYRIVLVDDHPLMREGLRALLLDAPGVRVVGDAENGRQALDVCRALEPDLLLLDLNMPVMDGLSALPLIRQRWPAIRVLTLTARLSEQNAALALDAGADGYVLKSSTSEVLRAAIATLLAGRPFLDADLNPDQVAALRANASAQPGITLTDRERQILKLVAEGARNRDVAELLCISLKTVETHRLNLMKKLDAHNAADLTQWAFKLGVCAQE</sequence>
<dbReference type="Proteomes" id="UP000077829">
    <property type="component" value="Chromosome"/>
</dbReference>
<dbReference type="InterPro" id="IPR016032">
    <property type="entry name" value="Sig_transdc_resp-reg_C-effctor"/>
</dbReference>
<dbReference type="SUPFAM" id="SSF52172">
    <property type="entry name" value="CheY-like"/>
    <property type="match status" value="1"/>
</dbReference>
<evidence type="ECO:0000259" key="8">
    <source>
        <dbReference type="PROSITE" id="PS50110"/>
    </source>
</evidence>
<feature type="modified residue" description="4-aspartylphosphate" evidence="6">
    <location>
        <position position="56"/>
    </location>
</feature>
<dbReference type="SMART" id="SM00421">
    <property type="entry name" value="HTH_LUXR"/>
    <property type="match status" value="1"/>
</dbReference>
<organism evidence="9 10">
    <name type="scientific">Pseudomonas antarctica</name>
    <dbReference type="NCBI Taxonomy" id="219572"/>
    <lineage>
        <taxon>Bacteria</taxon>
        <taxon>Pseudomonadati</taxon>
        <taxon>Pseudomonadota</taxon>
        <taxon>Gammaproteobacteria</taxon>
        <taxon>Pseudomonadales</taxon>
        <taxon>Pseudomonadaceae</taxon>
        <taxon>Pseudomonas</taxon>
    </lineage>
</organism>
<dbReference type="GO" id="GO:0006355">
    <property type="term" value="P:regulation of DNA-templated transcription"/>
    <property type="evidence" value="ECO:0007669"/>
    <property type="project" value="InterPro"/>
</dbReference>
<feature type="domain" description="Response regulatory" evidence="8">
    <location>
        <begin position="5"/>
        <end position="121"/>
    </location>
</feature>
<dbReference type="SMART" id="SM00448">
    <property type="entry name" value="REC"/>
    <property type="match status" value="1"/>
</dbReference>
<evidence type="ECO:0000256" key="1">
    <source>
        <dbReference type="ARBA" id="ARBA00022553"/>
    </source>
</evidence>
<dbReference type="STRING" id="219572.A7J50_2858"/>
<feature type="domain" description="HTH luxR-type" evidence="7">
    <location>
        <begin position="144"/>
        <end position="209"/>
    </location>
</feature>
<evidence type="ECO:0000256" key="5">
    <source>
        <dbReference type="ARBA" id="ARBA00023163"/>
    </source>
</evidence>
<keyword evidence="2" id="KW-0902">Two-component regulatory system</keyword>
<dbReference type="GO" id="GO:0000160">
    <property type="term" value="P:phosphorelay signal transduction system"/>
    <property type="evidence" value="ECO:0007669"/>
    <property type="project" value="UniProtKB-KW"/>
</dbReference>
<dbReference type="InterPro" id="IPR058245">
    <property type="entry name" value="NreC/VraR/RcsB-like_REC"/>
</dbReference>
<keyword evidence="3" id="KW-0805">Transcription regulation</keyword>
<dbReference type="PROSITE" id="PS50110">
    <property type="entry name" value="RESPONSE_REGULATORY"/>
    <property type="match status" value="1"/>
</dbReference>
<proteinExistence type="predicted"/>
<dbReference type="KEGG" id="panr:A7J50_2858"/>
<evidence type="ECO:0000313" key="9">
    <source>
        <dbReference type="EMBL" id="ANF86251.1"/>
    </source>
</evidence>
<dbReference type="EMBL" id="CP015600">
    <property type="protein sequence ID" value="ANF86251.1"/>
    <property type="molecule type" value="Genomic_DNA"/>
</dbReference>
<keyword evidence="5" id="KW-0804">Transcription</keyword>
<evidence type="ECO:0000256" key="4">
    <source>
        <dbReference type="ARBA" id="ARBA00023125"/>
    </source>
</evidence>
<accession>A0A172Z1I7</accession>
<reference evidence="9 10" key="1">
    <citation type="submission" date="2016-05" db="EMBL/GenBank/DDBJ databases">
        <title>Complete genome sequence of Pseudomonas antarctica PAMC 27494.</title>
        <authorList>
            <person name="Lee J."/>
        </authorList>
    </citation>
    <scope>NUCLEOTIDE SEQUENCE [LARGE SCALE GENOMIC DNA]</scope>
    <source>
        <strain evidence="9 10">PAMC 27494</strain>
    </source>
</reference>
<keyword evidence="4" id="KW-0238">DNA-binding</keyword>
<keyword evidence="1 6" id="KW-0597">Phosphoprotein</keyword>
<dbReference type="PANTHER" id="PTHR43214">
    <property type="entry name" value="TWO-COMPONENT RESPONSE REGULATOR"/>
    <property type="match status" value="1"/>
</dbReference>
<evidence type="ECO:0000313" key="10">
    <source>
        <dbReference type="Proteomes" id="UP000077829"/>
    </source>
</evidence>
<dbReference type="SUPFAM" id="SSF46894">
    <property type="entry name" value="C-terminal effector domain of the bipartite response regulators"/>
    <property type="match status" value="1"/>
</dbReference>
<dbReference type="PRINTS" id="PR00038">
    <property type="entry name" value="HTHLUXR"/>
</dbReference>
<dbReference type="RefSeq" id="WP_064452382.1">
    <property type="nucleotide sequence ID" value="NZ_CP015600.1"/>
</dbReference>
<dbReference type="InterPro" id="IPR039420">
    <property type="entry name" value="WalR-like"/>
</dbReference>
<name>A0A172Z1I7_9PSED</name>
<protein>
    <submittedName>
        <fullName evidence="9">Regulator</fullName>
    </submittedName>
</protein>
<dbReference type="PATRIC" id="fig|219572.3.peg.2935"/>
<dbReference type="NCBIfam" id="NF011896">
    <property type="entry name" value="PRK15369.1"/>
    <property type="match status" value="1"/>
</dbReference>
<evidence type="ECO:0000259" key="7">
    <source>
        <dbReference type="PROSITE" id="PS50043"/>
    </source>
</evidence>
<dbReference type="PANTHER" id="PTHR43214:SF3">
    <property type="entry name" value="RESPONSE REGULATOR UVRY"/>
    <property type="match status" value="1"/>
</dbReference>
<evidence type="ECO:0000256" key="6">
    <source>
        <dbReference type="PROSITE-ProRule" id="PRU00169"/>
    </source>
</evidence>
<dbReference type="PROSITE" id="PS50043">
    <property type="entry name" value="HTH_LUXR_2"/>
    <property type="match status" value="1"/>
</dbReference>
<dbReference type="CDD" id="cd06170">
    <property type="entry name" value="LuxR_C_like"/>
    <property type="match status" value="1"/>
</dbReference>
<dbReference type="Gene3D" id="3.40.50.2300">
    <property type="match status" value="1"/>
</dbReference>
<gene>
    <name evidence="9" type="ORF">A7J50_2858</name>
</gene>
<dbReference type="Pfam" id="PF00072">
    <property type="entry name" value="Response_reg"/>
    <property type="match status" value="1"/>
</dbReference>